<evidence type="ECO:0000313" key="4">
    <source>
        <dbReference type="Proteomes" id="UP001324427"/>
    </source>
</evidence>
<comment type="caution">
    <text evidence="3">The sequence shown here is derived from an EMBL/GenBank/DDBJ whole genome shotgun (WGS) entry which is preliminary data.</text>
</comment>
<accession>A0AAV9JR67</accession>
<dbReference type="Pfam" id="PF00106">
    <property type="entry name" value="adh_short"/>
    <property type="match status" value="1"/>
</dbReference>
<feature type="region of interest" description="Disordered" evidence="2">
    <location>
        <begin position="1"/>
        <end position="20"/>
    </location>
</feature>
<keyword evidence="4" id="KW-1185">Reference proteome</keyword>
<gene>
    <name evidence="3" type="ORF">LTR36_010809</name>
</gene>
<evidence type="ECO:0000256" key="1">
    <source>
        <dbReference type="ARBA" id="ARBA00023002"/>
    </source>
</evidence>
<evidence type="ECO:0000313" key="3">
    <source>
        <dbReference type="EMBL" id="KAK4548089.1"/>
    </source>
</evidence>
<dbReference type="SUPFAM" id="SSF51735">
    <property type="entry name" value="NAD(P)-binding Rossmann-fold domains"/>
    <property type="match status" value="1"/>
</dbReference>
<dbReference type="Gene3D" id="3.40.50.720">
    <property type="entry name" value="NAD(P)-binding Rossmann-like Domain"/>
    <property type="match status" value="1"/>
</dbReference>
<evidence type="ECO:0000256" key="2">
    <source>
        <dbReference type="SAM" id="MobiDB-lite"/>
    </source>
</evidence>
<dbReference type="PRINTS" id="PR00081">
    <property type="entry name" value="GDHRDH"/>
</dbReference>
<dbReference type="PANTHER" id="PTHR43157:SF22">
    <property type="entry name" value="SHORT-CHAIN DEHYDROGENASE_REDUCTASE PHMF"/>
    <property type="match status" value="1"/>
</dbReference>
<dbReference type="EMBL" id="JAVFHQ010000009">
    <property type="protein sequence ID" value="KAK4548089.1"/>
    <property type="molecule type" value="Genomic_DNA"/>
</dbReference>
<dbReference type="Proteomes" id="UP001324427">
    <property type="component" value="Unassembled WGS sequence"/>
</dbReference>
<sequence>MDFGAMFRGKHNPPKDTNPSFAGRTIVVTGSNTGVGFEASVKFVQLGAARVILAVRSIKKGEDARMQIEQRTGRKGVAEVWELDMLDYGSIKAFAARVDEEVERLDIAVLNAGIFMATFQKSSYGWEKVLQVNVLSTSLLGLLLLPKLKASKTADFTPVLELVSSGNHFNVTTLATDPDSGAAGPLETYNHPATFNAITQYNISKLFLEYGHAGLAALATSPATGKPDVTVVSICPGATKSNLARDNTAWYMRAALFIFALLFQRSTEEGARTYISGAALGEKGHGQFWQDDRISEPAPLLSGEKGEKLQAQVWHEIVVALQKDVPEVDGLLKASG</sequence>
<dbReference type="PANTHER" id="PTHR43157">
    <property type="entry name" value="PHOSPHATIDYLINOSITOL-GLYCAN BIOSYNTHESIS CLASS F PROTEIN-RELATED"/>
    <property type="match status" value="1"/>
</dbReference>
<proteinExistence type="predicted"/>
<dbReference type="InterPro" id="IPR036291">
    <property type="entry name" value="NAD(P)-bd_dom_sf"/>
</dbReference>
<dbReference type="InterPro" id="IPR002347">
    <property type="entry name" value="SDR_fam"/>
</dbReference>
<protein>
    <submittedName>
        <fullName evidence="3">Uncharacterized protein</fullName>
    </submittedName>
</protein>
<organism evidence="3 4">
    <name type="scientific">Oleoguttula mirabilis</name>
    <dbReference type="NCBI Taxonomy" id="1507867"/>
    <lineage>
        <taxon>Eukaryota</taxon>
        <taxon>Fungi</taxon>
        <taxon>Dikarya</taxon>
        <taxon>Ascomycota</taxon>
        <taxon>Pezizomycotina</taxon>
        <taxon>Dothideomycetes</taxon>
        <taxon>Dothideomycetidae</taxon>
        <taxon>Mycosphaerellales</taxon>
        <taxon>Teratosphaeriaceae</taxon>
        <taxon>Oleoguttula</taxon>
    </lineage>
</organism>
<keyword evidence="1" id="KW-0560">Oxidoreductase</keyword>
<dbReference type="GO" id="GO:0016491">
    <property type="term" value="F:oxidoreductase activity"/>
    <property type="evidence" value="ECO:0007669"/>
    <property type="project" value="UniProtKB-KW"/>
</dbReference>
<name>A0AAV9JR67_9PEZI</name>
<reference evidence="3 4" key="1">
    <citation type="submission" date="2021-11" db="EMBL/GenBank/DDBJ databases">
        <title>Black yeast isolated from Biological Soil Crust.</title>
        <authorList>
            <person name="Kurbessoian T."/>
        </authorList>
    </citation>
    <scope>NUCLEOTIDE SEQUENCE [LARGE SCALE GENOMIC DNA]</scope>
    <source>
        <strain evidence="3 4">CCFEE 5522</strain>
    </source>
</reference>
<dbReference type="AlphaFoldDB" id="A0AAV9JR67"/>